<accession>A0ACB8AZD7</accession>
<evidence type="ECO:0000313" key="1">
    <source>
        <dbReference type="EMBL" id="KAH7918775.1"/>
    </source>
</evidence>
<gene>
    <name evidence="1" type="ORF">BV22DRAFT_1051512</name>
</gene>
<keyword evidence="2" id="KW-1185">Reference proteome</keyword>
<dbReference type="EMBL" id="MU266736">
    <property type="protein sequence ID" value="KAH7918775.1"/>
    <property type="molecule type" value="Genomic_DNA"/>
</dbReference>
<name>A0ACB8AZD7_9AGAM</name>
<sequence>MTFSLKSHKSCLRASSHHTLKLPGPRGPPGTQHTEWKPHRTLQSDCRGYWGRDAGPVPPHDARGGGSLGGQGEEGDIIRDEDAEHAEGGVEGPGVLDCVAEVEAVAGVVVNDG</sequence>
<organism evidence="1 2">
    <name type="scientific">Leucogyrophana mollusca</name>
    <dbReference type="NCBI Taxonomy" id="85980"/>
    <lineage>
        <taxon>Eukaryota</taxon>
        <taxon>Fungi</taxon>
        <taxon>Dikarya</taxon>
        <taxon>Basidiomycota</taxon>
        <taxon>Agaricomycotina</taxon>
        <taxon>Agaricomycetes</taxon>
        <taxon>Agaricomycetidae</taxon>
        <taxon>Boletales</taxon>
        <taxon>Boletales incertae sedis</taxon>
        <taxon>Leucogyrophana</taxon>
    </lineage>
</organism>
<reference evidence="1" key="1">
    <citation type="journal article" date="2021" name="New Phytol.">
        <title>Evolutionary innovations through gain and loss of genes in the ectomycorrhizal Boletales.</title>
        <authorList>
            <person name="Wu G."/>
            <person name="Miyauchi S."/>
            <person name="Morin E."/>
            <person name="Kuo A."/>
            <person name="Drula E."/>
            <person name="Varga T."/>
            <person name="Kohler A."/>
            <person name="Feng B."/>
            <person name="Cao Y."/>
            <person name="Lipzen A."/>
            <person name="Daum C."/>
            <person name="Hundley H."/>
            <person name="Pangilinan J."/>
            <person name="Johnson J."/>
            <person name="Barry K."/>
            <person name="LaButti K."/>
            <person name="Ng V."/>
            <person name="Ahrendt S."/>
            <person name="Min B."/>
            <person name="Choi I.G."/>
            <person name="Park H."/>
            <person name="Plett J.M."/>
            <person name="Magnuson J."/>
            <person name="Spatafora J.W."/>
            <person name="Nagy L.G."/>
            <person name="Henrissat B."/>
            <person name="Grigoriev I.V."/>
            <person name="Yang Z.L."/>
            <person name="Xu J."/>
            <person name="Martin F.M."/>
        </authorList>
    </citation>
    <scope>NUCLEOTIDE SEQUENCE</scope>
    <source>
        <strain evidence="1">KUC20120723A-06</strain>
    </source>
</reference>
<protein>
    <submittedName>
        <fullName evidence="1">Uncharacterized protein</fullName>
    </submittedName>
</protein>
<dbReference type="Proteomes" id="UP000790709">
    <property type="component" value="Unassembled WGS sequence"/>
</dbReference>
<evidence type="ECO:0000313" key="2">
    <source>
        <dbReference type="Proteomes" id="UP000790709"/>
    </source>
</evidence>
<proteinExistence type="predicted"/>
<comment type="caution">
    <text evidence="1">The sequence shown here is derived from an EMBL/GenBank/DDBJ whole genome shotgun (WGS) entry which is preliminary data.</text>
</comment>